<feature type="chain" id="PRO_5014521714" evidence="1">
    <location>
        <begin position="29"/>
        <end position="115"/>
    </location>
</feature>
<dbReference type="InParanoid" id="A0A0R0HZS9"/>
<accession>A0A0R0HZS9</accession>
<proteinExistence type="predicted"/>
<evidence type="ECO:0000313" key="3">
    <source>
        <dbReference type="EnsemblPlants" id="KRH33125"/>
    </source>
</evidence>
<reference evidence="3" key="2">
    <citation type="submission" date="2018-02" db="UniProtKB">
        <authorList>
            <consortium name="EnsemblPlants"/>
        </authorList>
    </citation>
    <scope>IDENTIFICATION</scope>
    <source>
        <strain evidence="3">Williams 82</strain>
    </source>
</reference>
<feature type="signal peptide" evidence="1">
    <location>
        <begin position="1"/>
        <end position="28"/>
    </location>
</feature>
<sequence length="115" mass="13009">MVHVFPFLPIFPNLPLFFYLSLLPLSFYQPPSCTTTVSFLYLPATTKLVLTNPTLNELVLTVNKTQSMGFQTVQKAISPSGQLVVRKIAKLDILFCSCWWTDFIKLIEGLSPFYG</sequence>
<reference evidence="2 3" key="1">
    <citation type="journal article" date="2010" name="Nature">
        <title>Genome sequence of the palaeopolyploid soybean.</title>
        <authorList>
            <person name="Schmutz J."/>
            <person name="Cannon S.B."/>
            <person name="Schlueter J."/>
            <person name="Ma J."/>
            <person name="Mitros T."/>
            <person name="Nelson W."/>
            <person name="Hyten D.L."/>
            <person name="Song Q."/>
            <person name="Thelen J.J."/>
            <person name="Cheng J."/>
            <person name="Xu D."/>
            <person name="Hellsten U."/>
            <person name="May G.D."/>
            <person name="Yu Y."/>
            <person name="Sakurai T."/>
            <person name="Umezawa T."/>
            <person name="Bhattacharyya M.K."/>
            <person name="Sandhu D."/>
            <person name="Valliyodan B."/>
            <person name="Lindquist E."/>
            <person name="Peto M."/>
            <person name="Grant D."/>
            <person name="Shu S."/>
            <person name="Goodstein D."/>
            <person name="Barry K."/>
            <person name="Futrell-Griggs M."/>
            <person name="Abernathy B."/>
            <person name="Du J."/>
            <person name="Tian Z."/>
            <person name="Zhu L."/>
            <person name="Gill N."/>
            <person name="Joshi T."/>
            <person name="Libault M."/>
            <person name="Sethuraman A."/>
            <person name="Zhang X.-C."/>
            <person name="Shinozaki K."/>
            <person name="Nguyen H.T."/>
            <person name="Wing R.A."/>
            <person name="Cregan P."/>
            <person name="Specht J."/>
            <person name="Grimwood J."/>
            <person name="Rokhsar D."/>
            <person name="Stacey G."/>
            <person name="Shoemaker R.C."/>
            <person name="Jackson S.A."/>
        </authorList>
    </citation>
    <scope>NUCLEOTIDE SEQUENCE</scope>
    <source>
        <strain evidence="3">cv. Williams 82</strain>
        <tissue evidence="2">Callus</tissue>
    </source>
</reference>
<dbReference type="AlphaFoldDB" id="A0A0R0HZS9"/>
<dbReference type="Gramene" id="KRH33125">
    <property type="protein sequence ID" value="KRH33125"/>
    <property type="gene ID" value="GLYMA_10G101700"/>
</dbReference>
<dbReference type="EnsemblPlants" id="KRH33125">
    <property type="protein sequence ID" value="KRH33125"/>
    <property type="gene ID" value="GLYMA_10G101700"/>
</dbReference>
<dbReference type="Proteomes" id="UP000008827">
    <property type="component" value="Chromosome 10"/>
</dbReference>
<evidence type="ECO:0000313" key="4">
    <source>
        <dbReference type="Proteomes" id="UP000008827"/>
    </source>
</evidence>
<reference evidence="2" key="3">
    <citation type="submission" date="2018-07" db="EMBL/GenBank/DDBJ databases">
        <title>WGS assembly of Glycine max.</title>
        <authorList>
            <person name="Schmutz J."/>
            <person name="Cannon S."/>
            <person name="Schlueter J."/>
            <person name="Ma J."/>
            <person name="Mitros T."/>
            <person name="Nelson W."/>
            <person name="Hyten D."/>
            <person name="Song Q."/>
            <person name="Thelen J."/>
            <person name="Cheng J."/>
            <person name="Xu D."/>
            <person name="Hellsten U."/>
            <person name="May G."/>
            <person name="Yu Y."/>
            <person name="Sakurai T."/>
            <person name="Umezawa T."/>
            <person name="Bhattacharyya M."/>
            <person name="Sandhu D."/>
            <person name="Valliyodan B."/>
            <person name="Lindquist E."/>
            <person name="Peto M."/>
            <person name="Grant D."/>
            <person name="Shu S."/>
            <person name="Goodstein D."/>
            <person name="Barry K."/>
            <person name="Futrell-Griggs M."/>
            <person name="Abernathy B."/>
            <person name="Du J."/>
            <person name="Tian Z."/>
            <person name="Zhu L."/>
            <person name="Gill N."/>
            <person name="Joshi T."/>
            <person name="Libault M."/>
            <person name="Sethuraman A."/>
            <person name="Zhang X."/>
            <person name="Shinozaki K."/>
            <person name="Nguyen H."/>
            <person name="Wing R."/>
            <person name="Cregan P."/>
            <person name="Specht J."/>
            <person name="Grimwood J."/>
            <person name="Rokhsar D."/>
            <person name="Stacey G."/>
            <person name="Shoemaker R."/>
            <person name="Jackson S."/>
        </authorList>
    </citation>
    <scope>NUCLEOTIDE SEQUENCE</scope>
    <source>
        <tissue evidence="2">Callus</tissue>
    </source>
</reference>
<keyword evidence="4" id="KW-1185">Reference proteome</keyword>
<dbReference type="EMBL" id="CM000843">
    <property type="protein sequence ID" value="KRH33125.1"/>
    <property type="molecule type" value="Genomic_DNA"/>
</dbReference>
<evidence type="ECO:0000313" key="2">
    <source>
        <dbReference type="EMBL" id="KRH33125.1"/>
    </source>
</evidence>
<organism evidence="2">
    <name type="scientific">Glycine max</name>
    <name type="common">Soybean</name>
    <name type="synonym">Glycine hispida</name>
    <dbReference type="NCBI Taxonomy" id="3847"/>
    <lineage>
        <taxon>Eukaryota</taxon>
        <taxon>Viridiplantae</taxon>
        <taxon>Streptophyta</taxon>
        <taxon>Embryophyta</taxon>
        <taxon>Tracheophyta</taxon>
        <taxon>Spermatophyta</taxon>
        <taxon>Magnoliopsida</taxon>
        <taxon>eudicotyledons</taxon>
        <taxon>Gunneridae</taxon>
        <taxon>Pentapetalae</taxon>
        <taxon>rosids</taxon>
        <taxon>fabids</taxon>
        <taxon>Fabales</taxon>
        <taxon>Fabaceae</taxon>
        <taxon>Papilionoideae</taxon>
        <taxon>50 kb inversion clade</taxon>
        <taxon>NPAAA clade</taxon>
        <taxon>indigoferoid/millettioid clade</taxon>
        <taxon>Phaseoleae</taxon>
        <taxon>Glycine</taxon>
        <taxon>Glycine subgen. Soja</taxon>
    </lineage>
</organism>
<name>A0A0R0HZS9_SOYBN</name>
<protein>
    <submittedName>
        <fullName evidence="2 3">Uncharacterized protein</fullName>
    </submittedName>
</protein>
<keyword evidence="1" id="KW-0732">Signal</keyword>
<gene>
    <name evidence="2" type="ORF">GLYMA_10G101700</name>
</gene>
<evidence type="ECO:0000256" key="1">
    <source>
        <dbReference type="SAM" id="SignalP"/>
    </source>
</evidence>